<dbReference type="RefSeq" id="WP_110317963.1">
    <property type="nucleotide sequence ID" value="NZ_QJJU01000014.1"/>
</dbReference>
<name>A0A318HCX6_9MYCO</name>
<evidence type="ECO:0000313" key="1">
    <source>
        <dbReference type="EMBL" id="PXX06356.1"/>
    </source>
</evidence>
<dbReference type="Proteomes" id="UP000247781">
    <property type="component" value="Unassembled WGS sequence"/>
</dbReference>
<keyword evidence="2" id="KW-1185">Reference proteome</keyword>
<protein>
    <submittedName>
        <fullName evidence="1">Uncharacterized protein</fullName>
    </submittedName>
</protein>
<dbReference type="EMBL" id="QJJU01000014">
    <property type="protein sequence ID" value="PXX06356.1"/>
    <property type="molecule type" value="Genomic_DNA"/>
</dbReference>
<sequence>MNRLTADAEWRRLAEATSLTALLADHVSDVAAVAIEDVPWLANVAVPDGWHGAITPDHRVRIAVYGNRPDGGWEASDTVSVFSFTGALTPEVLSHNADAMLHSLAATGIRIYSPNTPPVPGVASVRANGYITVAGRSLWARFNTYVATTPRPRLVQHSSFVGGDSFRALGADIGTLTAGVEDGFWSTIDTTAAPEQDGSSPAGDS</sequence>
<dbReference type="AlphaFoldDB" id="A0A318HCX6"/>
<proteinExistence type="predicted"/>
<evidence type="ECO:0000313" key="2">
    <source>
        <dbReference type="Proteomes" id="UP000247781"/>
    </source>
</evidence>
<dbReference type="OrthoDB" id="4725827at2"/>
<reference evidence="2" key="1">
    <citation type="submission" date="2018-05" db="EMBL/GenBank/DDBJ databases">
        <authorList>
            <person name="Deangelis K."/>
            <person name="Huntemann M."/>
            <person name="Clum A."/>
            <person name="Pillay M."/>
            <person name="Palaniappan K."/>
            <person name="Varghese N."/>
            <person name="Mikhailova N."/>
            <person name="Stamatis D."/>
            <person name="Reddy T."/>
            <person name="Daum C."/>
            <person name="Shapiro N."/>
            <person name="Ivanova N."/>
            <person name="Kyrpides N."/>
            <person name="Woyke T."/>
        </authorList>
    </citation>
    <scope>NUCLEOTIDE SEQUENCE [LARGE SCALE GENOMIC DNA]</scope>
    <source>
        <strain evidence="2">GAS496</strain>
    </source>
</reference>
<comment type="caution">
    <text evidence="1">The sequence shown here is derived from an EMBL/GenBank/DDBJ whole genome shotgun (WGS) entry which is preliminary data.</text>
</comment>
<reference evidence="1 2" key="2">
    <citation type="submission" date="2018-06" db="EMBL/GenBank/DDBJ databases">
        <title>Sequencing of bacterial isolates from soil warming experiment in Harvard Forest, Massachusetts, USA.</title>
        <authorList>
            <person name="Deangelis K.PhD."/>
        </authorList>
    </citation>
    <scope>NUCLEOTIDE SEQUENCE [LARGE SCALE GENOMIC DNA]</scope>
    <source>
        <strain evidence="1 2">GAS496</strain>
    </source>
</reference>
<accession>A0A318HCX6</accession>
<organism evidence="1 2">
    <name type="scientific">Mycolicibacterium moriokaense</name>
    <dbReference type="NCBI Taxonomy" id="39691"/>
    <lineage>
        <taxon>Bacteria</taxon>
        <taxon>Bacillati</taxon>
        <taxon>Actinomycetota</taxon>
        <taxon>Actinomycetes</taxon>
        <taxon>Mycobacteriales</taxon>
        <taxon>Mycobacteriaceae</taxon>
        <taxon>Mycolicibacterium</taxon>
    </lineage>
</organism>
<gene>
    <name evidence="1" type="ORF">C8E89_114129</name>
</gene>